<dbReference type="InterPro" id="IPR016163">
    <property type="entry name" value="Ald_DH_C"/>
</dbReference>
<name>A0A345XRS7_9ACTN</name>
<protein>
    <submittedName>
        <fullName evidence="5">Aldehyde dehydrogenase family protein</fullName>
    </submittedName>
</protein>
<keyword evidence="6" id="KW-1185">Reference proteome</keyword>
<organism evidence="5 6">
    <name type="scientific">Streptomyces armeniacus</name>
    <dbReference type="NCBI Taxonomy" id="83291"/>
    <lineage>
        <taxon>Bacteria</taxon>
        <taxon>Bacillati</taxon>
        <taxon>Actinomycetota</taxon>
        <taxon>Actinomycetes</taxon>
        <taxon>Kitasatosporales</taxon>
        <taxon>Streptomycetaceae</taxon>
        <taxon>Streptomyces</taxon>
    </lineage>
</organism>
<dbReference type="RefSeq" id="WP_208879722.1">
    <property type="nucleotide sequence ID" value="NZ_CP031320.1"/>
</dbReference>
<dbReference type="Gene3D" id="3.40.605.10">
    <property type="entry name" value="Aldehyde Dehydrogenase, Chain A, domain 1"/>
    <property type="match status" value="1"/>
</dbReference>
<evidence type="ECO:0000313" key="6">
    <source>
        <dbReference type="Proteomes" id="UP000254425"/>
    </source>
</evidence>
<dbReference type="AlphaFoldDB" id="A0A345XRS7"/>
<reference evidence="5 6" key="1">
    <citation type="submission" date="2018-07" db="EMBL/GenBank/DDBJ databases">
        <title>Draft genome of the type strain Streptomyces armeniacus ATCC 15676.</title>
        <authorList>
            <person name="Labana P."/>
            <person name="Gosse J.T."/>
            <person name="Boddy C.N."/>
        </authorList>
    </citation>
    <scope>NUCLEOTIDE SEQUENCE [LARGE SCALE GENOMIC DNA]</scope>
    <source>
        <strain evidence="5 6">ATCC 15676</strain>
    </source>
</reference>
<dbReference type="InterPro" id="IPR015590">
    <property type="entry name" value="Aldehyde_DH_dom"/>
</dbReference>
<feature type="domain" description="Aldehyde dehydrogenase" evidence="4">
    <location>
        <begin position="25"/>
        <end position="474"/>
    </location>
</feature>
<evidence type="ECO:0000256" key="1">
    <source>
        <dbReference type="ARBA" id="ARBA00009986"/>
    </source>
</evidence>
<sequence length="485" mass="51785">MSYFSELTLQYIAGEWRPGSGAWDIIDFDPYSGDKLAALTVATADEVDQAYWAADRAQPGWAAAGGYGRRPVFERVLRLIEEREQELTEAIILEAGGTHAKAAVELRLAKEFLREAVGLAMRPSDRILPSQTDGKENLVRRAPVGVVGVVSPFNYPFLLSVRSVAAALALGNAVVLKPHQNTPVTGGTLVGRLFEEAGLPPGVLNVVVTDIAEVGDALLEHPVPKVISFTGSDRTGRHVATVAAAHFKHAVLHLAGNSALIVLDDADLGPAVDAAVFSRFAHQGQNCMSANRILLQSGVRREFTEAFTERVRALRVGDPKDPRTQIGPLINTSQVEGVLAAVDQAVREGAVPLVRGEANGCLVEPSVLADVPADAEVLRQEVFGPVALLVPFDGVDDAVRIANDTPYGLSGAVHTGDVQRGVEIAKRVETGMFHVNGGTVNDEPVIPFGGEKRSGMGRLNGDAMVQAFTTQRWVSVQYGRSAFPF</sequence>
<proteinExistence type="inferred from homology"/>
<comment type="similarity">
    <text evidence="1">Belongs to the aldehyde dehydrogenase family.</text>
</comment>
<evidence type="ECO:0000259" key="4">
    <source>
        <dbReference type="Pfam" id="PF00171"/>
    </source>
</evidence>
<dbReference type="Proteomes" id="UP000254425">
    <property type="component" value="Chromosome"/>
</dbReference>
<keyword evidence="3" id="KW-0520">NAD</keyword>
<dbReference type="InterPro" id="IPR016162">
    <property type="entry name" value="Ald_DH_N"/>
</dbReference>
<dbReference type="Pfam" id="PF00171">
    <property type="entry name" value="Aldedh"/>
    <property type="match status" value="1"/>
</dbReference>
<gene>
    <name evidence="5" type="ORF">DVA86_18505</name>
</gene>
<accession>A0A345XRS7</accession>
<dbReference type="PANTHER" id="PTHR42986:SF1">
    <property type="entry name" value="BENZALDEHYDE DEHYDROGENASE YFMT"/>
    <property type="match status" value="1"/>
</dbReference>
<evidence type="ECO:0000256" key="2">
    <source>
        <dbReference type="ARBA" id="ARBA00023002"/>
    </source>
</evidence>
<evidence type="ECO:0000256" key="3">
    <source>
        <dbReference type="ARBA" id="ARBA00023027"/>
    </source>
</evidence>
<dbReference type="GO" id="GO:0016620">
    <property type="term" value="F:oxidoreductase activity, acting on the aldehyde or oxo group of donors, NAD or NADP as acceptor"/>
    <property type="evidence" value="ECO:0007669"/>
    <property type="project" value="InterPro"/>
</dbReference>
<keyword evidence="2" id="KW-0560">Oxidoreductase</keyword>
<dbReference type="InterPro" id="IPR016161">
    <property type="entry name" value="Ald_DH/histidinol_DH"/>
</dbReference>
<dbReference type="Gene3D" id="3.40.309.10">
    <property type="entry name" value="Aldehyde Dehydrogenase, Chain A, domain 2"/>
    <property type="match status" value="1"/>
</dbReference>
<evidence type="ECO:0000313" key="5">
    <source>
        <dbReference type="EMBL" id="AXK34343.1"/>
    </source>
</evidence>
<dbReference type="KEGG" id="sarm:DVA86_18505"/>
<dbReference type="EMBL" id="CP031320">
    <property type="protein sequence ID" value="AXK34343.1"/>
    <property type="molecule type" value="Genomic_DNA"/>
</dbReference>
<dbReference type="FunFam" id="3.40.309.10:FF:000009">
    <property type="entry name" value="Aldehyde dehydrogenase A"/>
    <property type="match status" value="1"/>
</dbReference>
<dbReference type="SUPFAM" id="SSF53720">
    <property type="entry name" value="ALDH-like"/>
    <property type="match status" value="1"/>
</dbReference>
<dbReference type="PANTHER" id="PTHR42986">
    <property type="entry name" value="BENZALDEHYDE DEHYDROGENASE YFMT"/>
    <property type="match status" value="1"/>
</dbReference>